<dbReference type="Gene3D" id="3.30.1460.30">
    <property type="entry name" value="YgaC/TfoX-N like chaperone"/>
    <property type="match status" value="1"/>
</dbReference>
<dbReference type="SUPFAM" id="SSF159894">
    <property type="entry name" value="YgaC/TfoX-N like"/>
    <property type="match status" value="1"/>
</dbReference>
<dbReference type="Pfam" id="PF01872">
    <property type="entry name" value="RibD_C"/>
    <property type="match status" value="1"/>
</dbReference>
<dbReference type="InterPro" id="IPR024072">
    <property type="entry name" value="DHFR-like_dom_sf"/>
</dbReference>
<dbReference type="Gene3D" id="3.40.430.10">
    <property type="entry name" value="Dihydrofolate Reductase, subunit A"/>
    <property type="match status" value="1"/>
</dbReference>
<evidence type="ECO:0000313" key="5">
    <source>
        <dbReference type="Proteomes" id="UP000199183"/>
    </source>
</evidence>
<dbReference type="RefSeq" id="WP_245723470.1">
    <property type="nucleotide sequence ID" value="NZ_FNRY01000001.1"/>
</dbReference>
<protein>
    <submittedName>
        <fullName evidence="4">Dihydrofolate reductase</fullName>
    </submittedName>
</protein>
<dbReference type="Proteomes" id="UP000199183">
    <property type="component" value="Unassembled WGS sequence"/>
</dbReference>
<evidence type="ECO:0000313" key="3">
    <source>
        <dbReference type="EMBL" id="SEB34991.1"/>
    </source>
</evidence>
<reference evidence="4 5" key="1">
    <citation type="submission" date="2016-10" db="EMBL/GenBank/DDBJ databases">
        <authorList>
            <person name="de Groot N.N."/>
        </authorList>
    </citation>
    <scope>NUCLEOTIDE SEQUENCE [LARGE SCALE GENOMIC DNA]</scope>
    <source>
        <strain evidence="4 5">DSM 21799</strain>
    </source>
</reference>
<keyword evidence="5" id="KW-1185">Reference proteome</keyword>
<feature type="domain" description="Bacterial bifunctional deaminase-reductase C-terminal" evidence="1">
    <location>
        <begin position="5"/>
        <end position="179"/>
    </location>
</feature>
<organism evidence="4 5">
    <name type="scientific">Paramicrobacterium humi</name>
    <dbReference type="NCBI Taxonomy" id="640635"/>
    <lineage>
        <taxon>Bacteria</taxon>
        <taxon>Bacillati</taxon>
        <taxon>Actinomycetota</taxon>
        <taxon>Actinomycetes</taxon>
        <taxon>Micrococcales</taxon>
        <taxon>Microbacteriaceae</taxon>
        <taxon>Paramicrobacterium</taxon>
    </lineage>
</organism>
<evidence type="ECO:0000313" key="4">
    <source>
        <dbReference type="EMBL" id="SEC49617.1"/>
    </source>
</evidence>
<evidence type="ECO:0000259" key="1">
    <source>
        <dbReference type="Pfam" id="PF01872"/>
    </source>
</evidence>
<proteinExistence type="predicted"/>
<dbReference type="InterPro" id="IPR002734">
    <property type="entry name" value="RibDG_C"/>
</dbReference>
<dbReference type="Pfam" id="PF04993">
    <property type="entry name" value="TfoX_N"/>
    <property type="match status" value="1"/>
</dbReference>
<dbReference type="InterPro" id="IPR007076">
    <property type="entry name" value="TfoX_N"/>
</dbReference>
<gene>
    <name evidence="3" type="ORF">SAMN04489806_0019</name>
    <name evidence="4" type="ORF">SAMN04489806_3059</name>
</gene>
<dbReference type="GO" id="GO:0008703">
    <property type="term" value="F:5-amino-6-(5-phosphoribosylamino)uracil reductase activity"/>
    <property type="evidence" value="ECO:0007669"/>
    <property type="project" value="InterPro"/>
</dbReference>
<evidence type="ECO:0000259" key="2">
    <source>
        <dbReference type="Pfam" id="PF04993"/>
    </source>
</evidence>
<sequence>MGTLSYTATVSLDGYVAGATGDFQWSAPDAEVFQFHVDRMSSVSTEVLGRNTYVLLKYWETEPDDGSWDAAEHEFARRWRDIEHVVASSTLTQDELAGRSRLVERLGLEELREIVTAASGEVEIFGPTTAREAICSGMVDDFRFFVVPMAVGAGLRALPDHAHLDLELVEHRIFGNGTAYLHYRPRRLGTGGHTETPQEALVSRVRSSLAEVPTHREVSMFGGRAILVNDKMIVSAQKDGGLLVRVAAERHGELVRRPGATQAVMGAGREMSPGWINVAADSIREDENLEFWLHAALEYNRRVSRPRSG</sequence>
<name>A0A1H4SZM6_9MICO</name>
<dbReference type="GO" id="GO:0009231">
    <property type="term" value="P:riboflavin biosynthetic process"/>
    <property type="evidence" value="ECO:0007669"/>
    <property type="project" value="InterPro"/>
</dbReference>
<accession>A0A1H4SZM6</accession>
<feature type="domain" description="TfoX N-terminal" evidence="2">
    <location>
        <begin position="209"/>
        <end position="298"/>
    </location>
</feature>
<dbReference type="EMBL" id="FNRY01000002">
    <property type="protein sequence ID" value="SEC49617.1"/>
    <property type="molecule type" value="Genomic_DNA"/>
</dbReference>
<dbReference type="SUPFAM" id="SSF53597">
    <property type="entry name" value="Dihydrofolate reductase-like"/>
    <property type="match status" value="1"/>
</dbReference>
<dbReference type="EMBL" id="FNRY01000001">
    <property type="protein sequence ID" value="SEB34991.1"/>
    <property type="molecule type" value="Genomic_DNA"/>
</dbReference>
<dbReference type="STRING" id="640635.SAMN04489806_0019"/>
<dbReference type="AlphaFoldDB" id="A0A1H4SZM6"/>